<protein>
    <submittedName>
        <fullName evidence="2">Uncharacterized protein</fullName>
    </submittedName>
</protein>
<dbReference type="Proteomes" id="UP001476798">
    <property type="component" value="Unassembled WGS sequence"/>
</dbReference>
<feature type="non-terminal residue" evidence="2">
    <location>
        <position position="1"/>
    </location>
</feature>
<evidence type="ECO:0000313" key="3">
    <source>
        <dbReference type="Proteomes" id="UP001476798"/>
    </source>
</evidence>
<dbReference type="PANTHER" id="PTHR31025:SF27">
    <property type="entry name" value="SI:CH211-193K19.2-RELATED"/>
    <property type="match status" value="1"/>
</dbReference>
<sequence length="152" mass="17070">RQNHLIQDLPWTQPVSPPESLQSPSAFIRNYLRSISDWPSPFPTPVSSYDVKQKLCKGNKAYERTKNAVSITRDIKMDILDQIVQAVFEVKAHSDQDQIESVASALVSQHLCLGEPGSGTGHDGWKMSFKYKLGNFRSKHQSGCNEVSINRV</sequence>
<name>A0ABV0P923_9TELE</name>
<feature type="region of interest" description="Disordered" evidence="1">
    <location>
        <begin position="1"/>
        <end position="20"/>
    </location>
</feature>
<organism evidence="2 3">
    <name type="scientific">Goodea atripinnis</name>
    <dbReference type="NCBI Taxonomy" id="208336"/>
    <lineage>
        <taxon>Eukaryota</taxon>
        <taxon>Metazoa</taxon>
        <taxon>Chordata</taxon>
        <taxon>Craniata</taxon>
        <taxon>Vertebrata</taxon>
        <taxon>Euteleostomi</taxon>
        <taxon>Actinopterygii</taxon>
        <taxon>Neopterygii</taxon>
        <taxon>Teleostei</taxon>
        <taxon>Neoteleostei</taxon>
        <taxon>Acanthomorphata</taxon>
        <taxon>Ovalentaria</taxon>
        <taxon>Atherinomorphae</taxon>
        <taxon>Cyprinodontiformes</taxon>
        <taxon>Goodeidae</taxon>
        <taxon>Goodea</taxon>
    </lineage>
</organism>
<keyword evidence="3" id="KW-1185">Reference proteome</keyword>
<comment type="caution">
    <text evidence="2">The sequence shown here is derived from an EMBL/GenBank/DDBJ whole genome shotgun (WGS) entry which is preliminary data.</text>
</comment>
<dbReference type="PANTHER" id="PTHR31025">
    <property type="entry name" value="SI:CH211-196P9.1-RELATED"/>
    <property type="match status" value="1"/>
</dbReference>
<evidence type="ECO:0000256" key="1">
    <source>
        <dbReference type="SAM" id="MobiDB-lite"/>
    </source>
</evidence>
<proteinExistence type="predicted"/>
<accession>A0ABV0P923</accession>
<evidence type="ECO:0000313" key="2">
    <source>
        <dbReference type="EMBL" id="MEQ2179966.1"/>
    </source>
</evidence>
<gene>
    <name evidence="2" type="ORF">GOODEAATRI_030733</name>
</gene>
<reference evidence="2 3" key="1">
    <citation type="submission" date="2021-06" db="EMBL/GenBank/DDBJ databases">
        <authorList>
            <person name="Palmer J.M."/>
        </authorList>
    </citation>
    <scope>NUCLEOTIDE SEQUENCE [LARGE SCALE GENOMIC DNA]</scope>
    <source>
        <strain evidence="2 3">GA_2019</strain>
        <tissue evidence="2">Muscle</tissue>
    </source>
</reference>
<dbReference type="EMBL" id="JAHRIO010064929">
    <property type="protein sequence ID" value="MEQ2179966.1"/>
    <property type="molecule type" value="Genomic_DNA"/>
</dbReference>